<dbReference type="Proteomes" id="UP000654075">
    <property type="component" value="Unassembled WGS sequence"/>
</dbReference>
<keyword evidence="3" id="KW-1185">Reference proteome</keyword>
<dbReference type="OrthoDB" id="432544at2759"/>
<organism evidence="1 3">
    <name type="scientific">Polarella glacialis</name>
    <name type="common">Dinoflagellate</name>
    <dbReference type="NCBI Taxonomy" id="89957"/>
    <lineage>
        <taxon>Eukaryota</taxon>
        <taxon>Sar</taxon>
        <taxon>Alveolata</taxon>
        <taxon>Dinophyceae</taxon>
        <taxon>Suessiales</taxon>
        <taxon>Suessiaceae</taxon>
        <taxon>Polarella</taxon>
    </lineage>
</organism>
<gene>
    <name evidence="1" type="ORF">PGLA1383_LOCUS8767</name>
    <name evidence="2" type="ORF">PGLA2088_LOCUS43865</name>
</gene>
<evidence type="ECO:0000313" key="2">
    <source>
        <dbReference type="EMBL" id="CAE8724837.1"/>
    </source>
</evidence>
<name>A0A813DUI3_POLGL</name>
<dbReference type="AlphaFoldDB" id="A0A813DUI3"/>
<evidence type="ECO:0000313" key="1">
    <source>
        <dbReference type="EMBL" id="CAE8590040.1"/>
    </source>
</evidence>
<accession>A0A813DUI3</accession>
<dbReference type="EMBL" id="CAJNNW010034957">
    <property type="protein sequence ID" value="CAE8724837.1"/>
    <property type="molecule type" value="Genomic_DNA"/>
</dbReference>
<sequence>MTAALYQGYHFFTGPAVLARRSLLVARSAEGRPSLEDGRKMRVFDGSYDEEICCEVVATAKTAIRSKGSFSIDIPSGSDVKAVGKLSQDAVDYSKFHIFFTNDRSYPDGVKLANALDIPESQGCSGQHGLHACGEEGHWFFWREKVSDNGGQSLEEHFWQFDCPTGMVSACETIWFRDTDSFAAYKA</sequence>
<comment type="caution">
    <text evidence="1">The sequence shown here is derived from an EMBL/GenBank/DDBJ whole genome shotgun (WGS) entry which is preliminary data.</text>
</comment>
<proteinExistence type="predicted"/>
<dbReference type="EMBL" id="CAJNNV010004036">
    <property type="protein sequence ID" value="CAE8590040.1"/>
    <property type="molecule type" value="Genomic_DNA"/>
</dbReference>
<protein>
    <submittedName>
        <fullName evidence="1">Uncharacterized protein</fullName>
    </submittedName>
</protein>
<dbReference type="Proteomes" id="UP000626109">
    <property type="component" value="Unassembled WGS sequence"/>
</dbReference>
<evidence type="ECO:0000313" key="3">
    <source>
        <dbReference type="Proteomes" id="UP000654075"/>
    </source>
</evidence>
<reference evidence="1" key="1">
    <citation type="submission" date="2021-02" db="EMBL/GenBank/DDBJ databases">
        <authorList>
            <person name="Dougan E. K."/>
            <person name="Rhodes N."/>
            <person name="Thang M."/>
            <person name="Chan C."/>
        </authorList>
    </citation>
    <scope>NUCLEOTIDE SEQUENCE</scope>
</reference>